<organism evidence="1 2">
    <name type="scientific">Sphingomonas rustica</name>
    <dbReference type="NCBI Taxonomy" id="3103142"/>
    <lineage>
        <taxon>Bacteria</taxon>
        <taxon>Pseudomonadati</taxon>
        <taxon>Pseudomonadota</taxon>
        <taxon>Alphaproteobacteria</taxon>
        <taxon>Sphingomonadales</taxon>
        <taxon>Sphingomonadaceae</taxon>
        <taxon>Sphingomonas</taxon>
    </lineage>
</organism>
<dbReference type="EMBL" id="JBDIZK010000002">
    <property type="protein sequence ID" value="MEN3746544.1"/>
    <property type="molecule type" value="Genomic_DNA"/>
</dbReference>
<comment type="caution">
    <text evidence="1">The sequence shown here is derived from an EMBL/GenBank/DDBJ whole genome shotgun (WGS) entry which is preliminary data.</text>
</comment>
<gene>
    <name evidence="1" type="ORF">TPR58_05150</name>
</gene>
<dbReference type="Proteomes" id="UP001427805">
    <property type="component" value="Unassembled WGS sequence"/>
</dbReference>
<proteinExistence type="predicted"/>
<keyword evidence="2" id="KW-1185">Reference proteome</keyword>
<evidence type="ECO:0000313" key="2">
    <source>
        <dbReference type="Proteomes" id="UP001427805"/>
    </source>
</evidence>
<evidence type="ECO:0000313" key="1">
    <source>
        <dbReference type="EMBL" id="MEN3746544.1"/>
    </source>
</evidence>
<dbReference type="RefSeq" id="WP_346245543.1">
    <property type="nucleotide sequence ID" value="NZ_JBDIZK010000002.1"/>
</dbReference>
<sequence length="81" mass="8558">MGKVAAQVIDEMIMTGQPPVGSSKQGIVMSDISNRDVSSESREGARRVWVAPQIITSAAADTAANQLPTFLESTVPTDRPS</sequence>
<accession>A0ABV0B4N5</accession>
<protein>
    <submittedName>
        <fullName evidence="1">Uncharacterized protein</fullName>
    </submittedName>
</protein>
<reference evidence="1 2" key="1">
    <citation type="submission" date="2024-05" db="EMBL/GenBank/DDBJ databases">
        <title>Sphingomonas sp. HF-S3 16S ribosomal RNA gene Genome sequencing and assembly.</title>
        <authorList>
            <person name="Lee H."/>
        </authorList>
    </citation>
    <scope>NUCLEOTIDE SEQUENCE [LARGE SCALE GENOMIC DNA]</scope>
    <source>
        <strain evidence="1 2">HF-S3</strain>
    </source>
</reference>
<name>A0ABV0B4N5_9SPHN</name>